<dbReference type="InterPro" id="IPR024083">
    <property type="entry name" value="Fumarase/histidase_N"/>
</dbReference>
<evidence type="ECO:0000259" key="2">
    <source>
        <dbReference type="Pfam" id="PF14698"/>
    </source>
</evidence>
<dbReference type="GO" id="GO:0004056">
    <property type="term" value="F:argininosuccinate lyase activity"/>
    <property type="evidence" value="ECO:0007669"/>
    <property type="project" value="InterPro"/>
</dbReference>
<protein>
    <submittedName>
        <fullName evidence="3">Unannotated protein</fullName>
    </submittedName>
</protein>
<dbReference type="InterPro" id="IPR009049">
    <property type="entry name" value="Argininosuccinate_lyase"/>
</dbReference>
<dbReference type="EMBL" id="CAEZVM010000037">
    <property type="protein sequence ID" value="CAB4635281.1"/>
    <property type="molecule type" value="Genomic_DNA"/>
</dbReference>
<accession>A0A6J6JDS6</accession>
<gene>
    <name evidence="3" type="ORF">UFOPK2032_00902</name>
</gene>
<dbReference type="PANTHER" id="PTHR43814:SF1">
    <property type="entry name" value="ARGININOSUCCINATE LYASE"/>
    <property type="match status" value="1"/>
</dbReference>
<dbReference type="FunFam" id="1.20.200.10:FF:000015">
    <property type="entry name" value="argininosuccinate lyase isoform X2"/>
    <property type="match status" value="1"/>
</dbReference>
<dbReference type="CDD" id="cd01359">
    <property type="entry name" value="Argininosuccinate_lyase"/>
    <property type="match status" value="1"/>
</dbReference>
<dbReference type="FunFam" id="1.10.40.30:FF:000001">
    <property type="entry name" value="Argininosuccinate lyase"/>
    <property type="match status" value="1"/>
</dbReference>
<dbReference type="Gene3D" id="1.20.200.10">
    <property type="entry name" value="Fumarase/aspartase (Central domain)"/>
    <property type="match status" value="1"/>
</dbReference>
<dbReference type="InterPro" id="IPR000362">
    <property type="entry name" value="Fumarate_lyase_fam"/>
</dbReference>
<dbReference type="GO" id="GO:0042450">
    <property type="term" value="P:L-arginine biosynthetic process via ornithine"/>
    <property type="evidence" value="ECO:0007669"/>
    <property type="project" value="InterPro"/>
</dbReference>
<dbReference type="Pfam" id="PF00206">
    <property type="entry name" value="Lyase_1"/>
    <property type="match status" value="1"/>
</dbReference>
<dbReference type="AlphaFoldDB" id="A0A6J6JDS6"/>
<dbReference type="InterPro" id="IPR029419">
    <property type="entry name" value="Arg_succ_lyase_C"/>
</dbReference>
<evidence type="ECO:0000313" key="3">
    <source>
        <dbReference type="EMBL" id="CAB4635281.1"/>
    </source>
</evidence>
<sequence>MENETKPGSLWGGRFESSAADTVAALSKSTHFDWRLAEYDIAGSRAHLKALFSAGYLNNDEAERLKKVLDQLLERVQAGSFAPKEQDEDVHSALERGLIEIAGAELGGKLRAGRSRNDQIATLIRSYLKDEAEVIDQLVRELIEVISNRAQEHLGSAMPGRTHMQNAQPVLLSHHLLAHTWPLVRDLERLRDWRVRVDVSPYGAGALAGTSLGLDPILVATELGFSSTTQNSIDGTASRDVVAEFNFIMSLIGINLSRFAEEIIIWATTEFGYIKLDDAYSTGSSIMPQKKNPDVAELARGKSGRLIGNLTGLLATMKGLPLAYNRDLQEDKEPVFDSIDTLKLLLPAFSGMVATMKFDVDRMERQASAGFSLATDVAEWLVKQRVPFREAHEITGKLVSYCEKNSLGLHEVPDSEMAKISKFLTPEVRDVMSVSGSIKSRNGAGATSLPRVLEQISELRKSWVRK</sequence>
<organism evidence="3">
    <name type="scientific">freshwater metagenome</name>
    <dbReference type="NCBI Taxonomy" id="449393"/>
    <lineage>
        <taxon>unclassified sequences</taxon>
        <taxon>metagenomes</taxon>
        <taxon>ecological metagenomes</taxon>
    </lineage>
</organism>
<reference evidence="3" key="1">
    <citation type="submission" date="2020-05" db="EMBL/GenBank/DDBJ databases">
        <authorList>
            <person name="Chiriac C."/>
            <person name="Salcher M."/>
            <person name="Ghai R."/>
            <person name="Kavagutti S V."/>
        </authorList>
    </citation>
    <scope>NUCLEOTIDE SEQUENCE</scope>
</reference>
<dbReference type="Pfam" id="PF14698">
    <property type="entry name" value="ASL_C2"/>
    <property type="match status" value="1"/>
</dbReference>
<proteinExistence type="inferred from homology"/>
<dbReference type="PROSITE" id="PS00163">
    <property type="entry name" value="FUMARATE_LYASES"/>
    <property type="match status" value="1"/>
</dbReference>
<dbReference type="InterPro" id="IPR020557">
    <property type="entry name" value="Fumarate_lyase_CS"/>
</dbReference>
<dbReference type="GO" id="GO:0005829">
    <property type="term" value="C:cytosol"/>
    <property type="evidence" value="ECO:0007669"/>
    <property type="project" value="TreeGrafter"/>
</dbReference>
<feature type="domain" description="Argininosuccinate lyase C-terminal" evidence="2">
    <location>
        <begin position="371"/>
        <end position="439"/>
    </location>
</feature>
<dbReference type="SUPFAM" id="SSF48557">
    <property type="entry name" value="L-aspartase-like"/>
    <property type="match status" value="1"/>
</dbReference>
<dbReference type="HAMAP" id="MF_00006">
    <property type="entry name" value="Arg_succ_lyase"/>
    <property type="match status" value="1"/>
</dbReference>
<evidence type="ECO:0000259" key="1">
    <source>
        <dbReference type="Pfam" id="PF00206"/>
    </source>
</evidence>
<dbReference type="PRINTS" id="PR00145">
    <property type="entry name" value="ARGSUCLYASE"/>
</dbReference>
<dbReference type="Gene3D" id="1.10.275.10">
    <property type="entry name" value="Fumarase/aspartase (N-terminal domain)"/>
    <property type="match status" value="1"/>
</dbReference>
<dbReference type="PRINTS" id="PR00149">
    <property type="entry name" value="FUMRATELYASE"/>
</dbReference>
<name>A0A6J6JDS6_9ZZZZ</name>
<dbReference type="InterPro" id="IPR022761">
    <property type="entry name" value="Fumarate_lyase_N"/>
</dbReference>
<dbReference type="PANTHER" id="PTHR43814">
    <property type="entry name" value="ARGININOSUCCINATE LYASE"/>
    <property type="match status" value="1"/>
</dbReference>
<dbReference type="InterPro" id="IPR008948">
    <property type="entry name" value="L-Aspartase-like"/>
</dbReference>
<dbReference type="Gene3D" id="1.10.40.30">
    <property type="entry name" value="Fumarase/aspartase (C-terminal domain)"/>
    <property type="match status" value="1"/>
</dbReference>
<dbReference type="NCBIfam" id="TIGR00838">
    <property type="entry name" value="argH"/>
    <property type="match status" value="1"/>
</dbReference>
<feature type="domain" description="Fumarate lyase N-terminal" evidence="1">
    <location>
        <begin position="13"/>
        <end position="308"/>
    </location>
</feature>